<evidence type="ECO:0000313" key="1">
    <source>
        <dbReference type="EMBL" id="VBB06436.1"/>
    </source>
</evidence>
<sequence length="78" mass="9085">MNEMDEFFVYLQTGIANLYHYASRAEELCTDEQANFHERIVRNDAWRKLENAIEDLENLAHKMMSHRVAGSDTGHSGR</sequence>
<gene>
    <name evidence="1" type="ORF">LUCI_1668</name>
</gene>
<dbReference type="RefSeq" id="WP_122627391.1">
    <property type="nucleotide sequence ID" value="NZ_UPPP01000064.1"/>
</dbReference>
<evidence type="ECO:0000313" key="2">
    <source>
        <dbReference type="Proteomes" id="UP000277811"/>
    </source>
</evidence>
<dbReference type="Proteomes" id="UP000277811">
    <property type="component" value="Unassembled WGS sequence"/>
</dbReference>
<name>A0A498R1G8_9FIRM</name>
<proteinExistence type="predicted"/>
<protein>
    <submittedName>
        <fullName evidence="1">Uncharacterized protein</fullName>
    </submittedName>
</protein>
<dbReference type="EMBL" id="UPPP01000064">
    <property type="protein sequence ID" value="VBB06436.1"/>
    <property type="molecule type" value="Genomic_DNA"/>
</dbReference>
<dbReference type="AlphaFoldDB" id="A0A498R1G8"/>
<accession>A0A498R1G8</accession>
<organism evidence="1 2">
    <name type="scientific">Lucifera butyrica</name>
    <dbReference type="NCBI Taxonomy" id="1351585"/>
    <lineage>
        <taxon>Bacteria</taxon>
        <taxon>Bacillati</taxon>
        <taxon>Bacillota</taxon>
        <taxon>Negativicutes</taxon>
        <taxon>Veillonellales</taxon>
        <taxon>Veillonellaceae</taxon>
        <taxon>Lucifera</taxon>
    </lineage>
</organism>
<keyword evidence="2" id="KW-1185">Reference proteome</keyword>
<reference evidence="1 2" key="1">
    <citation type="submission" date="2018-06" db="EMBL/GenBank/DDBJ databases">
        <authorList>
            <person name="Strepis N."/>
        </authorList>
    </citation>
    <scope>NUCLEOTIDE SEQUENCE [LARGE SCALE GENOMIC DNA]</scope>
    <source>
        <strain evidence="1">LUCI</strain>
    </source>
</reference>